<reference evidence="11" key="1">
    <citation type="submission" date="2017-01" db="EMBL/GenBank/DDBJ databases">
        <authorList>
            <person name="Varghese N."/>
            <person name="Submissions S."/>
        </authorList>
    </citation>
    <scope>NUCLEOTIDE SEQUENCE [LARGE SCALE GENOMIC DNA]</scope>
    <source>
        <strain evidence="11">MNA4</strain>
    </source>
</reference>
<protein>
    <submittedName>
        <fullName evidence="10">Germination protein, Ger(X)C family</fullName>
    </submittedName>
</protein>
<dbReference type="Pfam" id="PF05504">
    <property type="entry name" value="Spore_GerAC"/>
    <property type="match status" value="1"/>
</dbReference>
<dbReference type="AlphaFoldDB" id="A0A1U7PPJ7"/>
<keyword evidence="7" id="KW-0449">Lipoprotein</keyword>
<keyword evidence="11" id="KW-1185">Reference proteome</keyword>
<dbReference type="OrthoDB" id="2370124at2"/>
<dbReference type="Gene3D" id="3.30.300.210">
    <property type="entry name" value="Nutrient germinant receptor protein C, domain 3"/>
    <property type="match status" value="1"/>
</dbReference>
<comment type="subcellular location">
    <subcellularLocation>
        <location evidence="1">Membrane</location>
        <topology evidence="1">Lipid-anchor</topology>
    </subcellularLocation>
</comment>
<evidence type="ECO:0000259" key="9">
    <source>
        <dbReference type="Pfam" id="PF25198"/>
    </source>
</evidence>
<organism evidence="10 11">
    <name type="scientific">Edaphobacillus lindanitolerans</name>
    <dbReference type="NCBI Taxonomy" id="550447"/>
    <lineage>
        <taxon>Bacteria</taxon>
        <taxon>Bacillati</taxon>
        <taxon>Bacillota</taxon>
        <taxon>Bacilli</taxon>
        <taxon>Bacillales</taxon>
        <taxon>Bacillaceae</taxon>
        <taxon>Edaphobacillus</taxon>
    </lineage>
</organism>
<keyword evidence="3" id="KW-0309">Germination</keyword>
<evidence type="ECO:0000313" key="10">
    <source>
        <dbReference type="EMBL" id="SIT80707.1"/>
    </source>
</evidence>
<comment type="similarity">
    <text evidence="2">Belongs to the GerABKC lipoprotein family.</text>
</comment>
<feature type="domain" description="Spore germination GerAC-like C-terminal" evidence="8">
    <location>
        <begin position="200"/>
        <end position="361"/>
    </location>
</feature>
<gene>
    <name evidence="10" type="ORF">SAMN05428946_1340</name>
</gene>
<evidence type="ECO:0000256" key="3">
    <source>
        <dbReference type="ARBA" id="ARBA00022544"/>
    </source>
</evidence>
<sequence length="364" mass="40846">MKKKVLLILLLLPLLSGCWDELYFKDLQIVTLVGIGGEKGDVTVHYSFPSVSGGNGVEYLTAKASGSSFSDARNNMNLKTGKVLDISQLQVLLLSDKSAEANIFDYLDSLYRTPRNRLSSHVALVKGELDAYMGNGKNENSGKTQDTPEFLTQLMDTIKEYSLSTDYNVQDMGSIMFAQGQDLALPLLKMSEESGQPELDGTALFNDFTYTGKSLDITESKMLNILQHNTGKFLRDTYIFEVQGREVPVTYEFIRSRKNWDIGETSITIRETIHVEIDEYSVTPVIGKGEFAELEKKLSAAIENDMQKTVESMQEAKSDAIGIGRRVRAFHHNLWEKGDWHDTFSELDIQVKVKVKVERTGILD</sequence>
<keyword evidence="4" id="KW-0732">Signal</keyword>
<dbReference type="GO" id="GO:0016020">
    <property type="term" value="C:membrane"/>
    <property type="evidence" value="ECO:0007669"/>
    <property type="project" value="UniProtKB-SubCell"/>
</dbReference>
<proteinExistence type="inferred from homology"/>
<dbReference type="InterPro" id="IPR057336">
    <property type="entry name" value="GerAC_N"/>
</dbReference>
<dbReference type="PROSITE" id="PS51257">
    <property type="entry name" value="PROKAR_LIPOPROTEIN"/>
    <property type="match status" value="1"/>
</dbReference>
<feature type="domain" description="Spore germination protein N-terminal" evidence="9">
    <location>
        <begin position="25"/>
        <end position="189"/>
    </location>
</feature>
<evidence type="ECO:0000256" key="2">
    <source>
        <dbReference type="ARBA" id="ARBA00007886"/>
    </source>
</evidence>
<dbReference type="PANTHER" id="PTHR35789">
    <property type="entry name" value="SPORE GERMINATION PROTEIN B3"/>
    <property type="match status" value="1"/>
</dbReference>
<evidence type="ECO:0000259" key="8">
    <source>
        <dbReference type="Pfam" id="PF05504"/>
    </source>
</evidence>
<dbReference type="STRING" id="550447.SAMN05428946_1340"/>
<dbReference type="InterPro" id="IPR046953">
    <property type="entry name" value="Spore_GerAC-like_C"/>
</dbReference>
<dbReference type="GO" id="GO:0009847">
    <property type="term" value="P:spore germination"/>
    <property type="evidence" value="ECO:0007669"/>
    <property type="project" value="InterPro"/>
</dbReference>
<accession>A0A1U7PPJ7</accession>
<dbReference type="InterPro" id="IPR008844">
    <property type="entry name" value="Spore_GerAC-like"/>
</dbReference>
<dbReference type="Proteomes" id="UP000187550">
    <property type="component" value="Unassembled WGS sequence"/>
</dbReference>
<dbReference type="InterPro" id="IPR038501">
    <property type="entry name" value="Spore_GerAC_C_sf"/>
</dbReference>
<evidence type="ECO:0000256" key="1">
    <source>
        <dbReference type="ARBA" id="ARBA00004635"/>
    </source>
</evidence>
<evidence type="ECO:0000256" key="4">
    <source>
        <dbReference type="ARBA" id="ARBA00022729"/>
    </source>
</evidence>
<evidence type="ECO:0000256" key="5">
    <source>
        <dbReference type="ARBA" id="ARBA00023136"/>
    </source>
</evidence>
<evidence type="ECO:0000313" key="11">
    <source>
        <dbReference type="Proteomes" id="UP000187550"/>
    </source>
</evidence>
<dbReference type="RefSeq" id="WP_076757623.1">
    <property type="nucleotide sequence ID" value="NZ_FTPL01000002.1"/>
</dbReference>
<dbReference type="NCBIfam" id="TIGR02887">
    <property type="entry name" value="spore_ger_x_C"/>
    <property type="match status" value="1"/>
</dbReference>
<keyword evidence="6" id="KW-0564">Palmitate</keyword>
<name>A0A1U7PPJ7_9BACI</name>
<evidence type="ECO:0000256" key="6">
    <source>
        <dbReference type="ARBA" id="ARBA00023139"/>
    </source>
</evidence>
<dbReference type="Pfam" id="PF25198">
    <property type="entry name" value="Spore_GerAC_N"/>
    <property type="match status" value="1"/>
</dbReference>
<evidence type="ECO:0000256" key="7">
    <source>
        <dbReference type="ARBA" id="ARBA00023288"/>
    </source>
</evidence>
<keyword evidence="5" id="KW-0472">Membrane</keyword>
<dbReference type="PANTHER" id="PTHR35789:SF1">
    <property type="entry name" value="SPORE GERMINATION PROTEIN B3"/>
    <property type="match status" value="1"/>
</dbReference>
<dbReference type="EMBL" id="FTPL01000002">
    <property type="protein sequence ID" value="SIT80707.1"/>
    <property type="molecule type" value="Genomic_DNA"/>
</dbReference>